<sequence>MKMKKLAVFFAAAALTTVTAAGCSGGQKETAADAAKDSEAVTTAEQTTGAKTEVPETTAEAAEAAAEADEENYDTGDASKDNARNQDGIGENELLVVSFGTSYNDSRRLTIGAIEDAVEKAFPDFAVRRGFTSQIIIDHVKSRDNVAIDNVGEALDRAEKNGVKNLVIQPTHLMNGLEYTDLVNEAAEYSDAFDKVAIGKPLLTTEDDFRAVMKAVTEATAQYDDGETAICFMGHGTEAESNQVYAKMQDMLTEAGYKNYYVGTVEAEPSLDDVLAAVEEGSYKKVVLEPLMIVAGDHANNDMAGDEEGSWKTAFEDAGYEVTCLVNGLGQLEAIQQLFVEHAQAAVDSLTK</sequence>
<evidence type="ECO:0000256" key="2">
    <source>
        <dbReference type="SAM" id="SignalP"/>
    </source>
</evidence>
<dbReference type="Gene3D" id="3.40.50.1400">
    <property type="match status" value="2"/>
</dbReference>
<gene>
    <name evidence="3" type="ORF">HMPREF1097_00906</name>
</gene>
<dbReference type="SUPFAM" id="SSF53800">
    <property type="entry name" value="Chelatase"/>
    <property type="match status" value="1"/>
</dbReference>
<dbReference type="PROSITE" id="PS51257">
    <property type="entry name" value="PROKAR_LIPOPROTEIN"/>
    <property type="match status" value="1"/>
</dbReference>
<dbReference type="Proteomes" id="UP000013041">
    <property type="component" value="Unassembled WGS sequence"/>
</dbReference>
<feature type="signal peptide" evidence="2">
    <location>
        <begin position="1"/>
        <end position="20"/>
    </location>
</feature>
<dbReference type="InterPro" id="IPR050963">
    <property type="entry name" value="Sirohydro_Cobaltochel/CbiX"/>
</dbReference>
<dbReference type="PANTHER" id="PTHR33542">
    <property type="entry name" value="SIROHYDROCHLORIN FERROCHELATASE, CHLOROPLASTIC"/>
    <property type="match status" value="1"/>
</dbReference>
<evidence type="ECO:0000313" key="4">
    <source>
        <dbReference type="Proteomes" id="UP000013041"/>
    </source>
</evidence>
<dbReference type="AlphaFoldDB" id="R0B3B4"/>
<dbReference type="HOGENOM" id="CLU_036584_0_0_9"/>
<dbReference type="PANTHER" id="PTHR33542:SF3">
    <property type="entry name" value="SIROHYDROCHLORIN FERROCHELATASE, CHLOROPLASTIC"/>
    <property type="match status" value="1"/>
</dbReference>
<dbReference type="PATRIC" id="fig|997897.5.peg.970"/>
<evidence type="ECO:0000313" key="3">
    <source>
        <dbReference type="EMBL" id="ENZ43173.1"/>
    </source>
</evidence>
<dbReference type="Pfam" id="PF06180">
    <property type="entry name" value="CbiK"/>
    <property type="match status" value="1"/>
</dbReference>
<accession>R0B3B4</accession>
<proteinExistence type="predicted"/>
<dbReference type="EMBL" id="AGYG01000006">
    <property type="protein sequence ID" value="ENZ43173.1"/>
    <property type="molecule type" value="Genomic_DNA"/>
</dbReference>
<feature type="compositionally biased region" description="Basic and acidic residues" evidence="1">
    <location>
        <begin position="30"/>
        <end position="39"/>
    </location>
</feature>
<feature type="compositionally biased region" description="Low complexity" evidence="1">
    <location>
        <begin position="55"/>
        <end position="65"/>
    </location>
</feature>
<dbReference type="InterPro" id="IPR010388">
    <property type="entry name" value="Anaerobic_Co-chelatase"/>
</dbReference>
<dbReference type="RefSeq" id="WP_002571263.1">
    <property type="nucleotide sequence ID" value="NZ_KB851149.1"/>
</dbReference>
<feature type="region of interest" description="Disordered" evidence="1">
    <location>
        <begin position="25"/>
        <end position="87"/>
    </location>
</feature>
<dbReference type="CDD" id="cd03413">
    <property type="entry name" value="CbiK_C"/>
    <property type="match status" value="1"/>
</dbReference>
<dbReference type="GO" id="GO:0019251">
    <property type="term" value="P:anaerobic cobalamin biosynthetic process"/>
    <property type="evidence" value="ECO:0007669"/>
    <property type="project" value="InterPro"/>
</dbReference>
<keyword evidence="2" id="KW-0732">Signal</keyword>
<evidence type="ECO:0000256" key="1">
    <source>
        <dbReference type="SAM" id="MobiDB-lite"/>
    </source>
</evidence>
<organism evidence="3 4">
    <name type="scientific">Enterocloster bolteae 90B8</name>
    <dbReference type="NCBI Taxonomy" id="997897"/>
    <lineage>
        <taxon>Bacteria</taxon>
        <taxon>Bacillati</taxon>
        <taxon>Bacillota</taxon>
        <taxon>Clostridia</taxon>
        <taxon>Lachnospirales</taxon>
        <taxon>Lachnospiraceae</taxon>
        <taxon>Enterocloster</taxon>
    </lineage>
</organism>
<name>R0B3B4_9FIRM</name>
<dbReference type="GO" id="GO:0016852">
    <property type="term" value="F:sirohydrochlorin cobaltochelatase activity"/>
    <property type="evidence" value="ECO:0007669"/>
    <property type="project" value="InterPro"/>
</dbReference>
<feature type="compositionally biased region" description="Polar residues" evidence="1">
    <location>
        <begin position="40"/>
        <end position="50"/>
    </location>
</feature>
<feature type="chain" id="PRO_5039462430" evidence="2">
    <location>
        <begin position="21"/>
        <end position="352"/>
    </location>
</feature>
<protein>
    <submittedName>
        <fullName evidence="3">Sirohydrochlorin cobaltochelatase</fullName>
    </submittedName>
</protein>
<reference evidence="3 4" key="1">
    <citation type="submission" date="2013-01" db="EMBL/GenBank/DDBJ databases">
        <title>The Genome Sequence of Clostridium bolteae 90B8.</title>
        <authorList>
            <consortium name="The Broad Institute Genome Sequencing Platform"/>
            <person name="Earl A."/>
            <person name="Ward D."/>
            <person name="Feldgarden M."/>
            <person name="Gevers D."/>
            <person name="Courvalin P."/>
            <person name="Lambert T."/>
            <person name="Walker B."/>
            <person name="Young S.K."/>
            <person name="Zeng Q."/>
            <person name="Gargeya S."/>
            <person name="Fitzgerald M."/>
            <person name="Haas B."/>
            <person name="Abouelleil A."/>
            <person name="Alvarado L."/>
            <person name="Arachchi H.M."/>
            <person name="Berlin A.M."/>
            <person name="Chapman S.B."/>
            <person name="Dewar J."/>
            <person name="Goldberg J."/>
            <person name="Griggs A."/>
            <person name="Gujja S."/>
            <person name="Hansen M."/>
            <person name="Howarth C."/>
            <person name="Imamovic A."/>
            <person name="Larimer J."/>
            <person name="McCowan C."/>
            <person name="Murphy C."/>
            <person name="Neiman D."/>
            <person name="Pearson M."/>
            <person name="Priest M."/>
            <person name="Roberts A."/>
            <person name="Saif S."/>
            <person name="Shea T."/>
            <person name="Sisk P."/>
            <person name="Sykes S."/>
            <person name="Wortman J."/>
            <person name="Nusbaum C."/>
            <person name="Birren B."/>
        </authorList>
    </citation>
    <scope>NUCLEOTIDE SEQUENCE [LARGE SCALE GENOMIC DNA]</scope>
    <source>
        <strain evidence="3 4">90B8</strain>
    </source>
</reference>
<comment type="caution">
    <text evidence="3">The sequence shown here is derived from an EMBL/GenBank/DDBJ whole genome shotgun (WGS) entry which is preliminary data.</text>
</comment>